<dbReference type="EMBL" id="JBBXMP010000020">
    <property type="protein sequence ID" value="KAL0068103.1"/>
    <property type="molecule type" value="Genomic_DNA"/>
</dbReference>
<comment type="caution">
    <text evidence="2">The sequence shown here is derived from an EMBL/GenBank/DDBJ whole genome shotgun (WGS) entry which is preliminary data.</text>
</comment>
<dbReference type="PANTHER" id="PTHR40460">
    <property type="entry name" value="CHROMOSOME 1, WHOLE GENOME SHOTGUN SEQUENCE"/>
    <property type="match status" value="1"/>
</dbReference>
<feature type="region of interest" description="Disordered" evidence="1">
    <location>
        <begin position="97"/>
        <end position="118"/>
    </location>
</feature>
<evidence type="ECO:0000313" key="3">
    <source>
        <dbReference type="Proteomes" id="UP001437256"/>
    </source>
</evidence>
<dbReference type="PANTHER" id="PTHR40460:SF1">
    <property type="entry name" value="CSBD-LIKE DOMAIN-CONTAINING PROTEIN"/>
    <property type="match status" value="1"/>
</dbReference>
<proteinExistence type="predicted"/>
<feature type="compositionally biased region" description="Basic and acidic residues" evidence="1">
    <location>
        <begin position="55"/>
        <end position="68"/>
    </location>
</feature>
<organism evidence="2 3">
    <name type="scientific">Marasmius tenuissimus</name>
    <dbReference type="NCBI Taxonomy" id="585030"/>
    <lineage>
        <taxon>Eukaryota</taxon>
        <taxon>Fungi</taxon>
        <taxon>Dikarya</taxon>
        <taxon>Basidiomycota</taxon>
        <taxon>Agaricomycotina</taxon>
        <taxon>Agaricomycetes</taxon>
        <taxon>Agaricomycetidae</taxon>
        <taxon>Agaricales</taxon>
        <taxon>Marasmiineae</taxon>
        <taxon>Marasmiaceae</taxon>
        <taxon>Marasmius</taxon>
    </lineage>
</organism>
<reference evidence="2 3" key="1">
    <citation type="submission" date="2024-05" db="EMBL/GenBank/DDBJ databases">
        <title>A draft genome resource for the thread blight pathogen Marasmius tenuissimus strain MS-2.</title>
        <authorList>
            <person name="Yulfo-Soto G.E."/>
            <person name="Baruah I.K."/>
            <person name="Amoako-Attah I."/>
            <person name="Bukari Y."/>
            <person name="Meinhardt L.W."/>
            <person name="Bailey B.A."/>
            <person name="Cohen S.P."/>
        </authorList>
    </citation>
    <scope>NUCLEOTIDE SEQUENCE [LARGE SCALE GENOMIC DNA]</scope>
    <source>
        <strain evidence="2 3">MS-2</strain>
    </source>
</reference>
<evidence type="ECO:0008006" key="4">
    <source>
        <dbReference type="Google" id="ProtNLM"/>
    </source>
</evidence>
<feature type="region of interest" description="Disordered" evidence="1">
    <location>
        <begin position="1"/>
        <end position="68"/>
    </location>
</feature>
<accession>A0ABR3A538</accession>
<name>A0ABR3A538_9AGAR</name>
<evidence type="ECO:0000256" key="1">
    <source>
        <dbReference type="SAM" id="MobiDB-lite"/>
    </source>
</evidence>
<protein>
    <recommendedName>
        <fullName evidence="4">CsbD-like domain-containing protein</fullName>
    </recommendedName>
</protein>
<dbReference type="Proteomes" id="UP001437256">
    <property type="component" value="Unassembled WGS sequence"/>
</dbReference>
<gene>
    <name evidence="2" type="ORF">AAF712_004763</name>
</gene>
<keyword evidence="3" id="KW-1185">Reference proteome</keyword>
<feature type="compositionally biased region" description="Low complexity" evidence="1">
    <location>
        <begin position="1"/>
        <end position="21"/>
    </location>
</feature>
<sequence>MSPSNTFSNTTASNTTPNTFSGEPSKRSGQLHSAKGDVKETVGGMVGAHGMQQRGQEEHARGKAEYDAARTQGLAQGTQNQVGGKKDSVVGAVTGDRTQQAAGKQEHGHMQQNMNRHV</sequence>
<evidence type="ECO:0000313" key="2">
    <source>
        <dbReference type="EMBL" id="KAL0068103.1"/>
    </source>
</evidence>